<accession>A0A1H1KI37</accession>
<dbReference type="CDD" id="cd06267">
    <property type="entry name" value="PBP1_LacI_sugar_binding-like"/>
    <property type="match status" value="1"/>
</dbReference>
<dbReference type="STRING" id="157910.SAMN05445850_7880"/>
<dbReference type="Proteomes" id="UP000199365">
    <property type="component" value="Unassembled WGS sequence"/>
</dbReference>
<keyword evidence="2" id="KW-0238">DNA-binding</keyword>
<evidence type="ECO:0000259" key="4">
    <source>
        <dbReference type="PROSITE" id="PS50932"/>
    </source>
</evidence>
<organism evidence="5 6">
    <name type="scientific">Paraburkholderia tuberum</name>
    <dbReference type="NCBI Taxonomy" id="157910"/>
    <lineage>
        <taxon>Bacteria</taxon>
        <taxon>Pseudomonadati</taxon>
        <taxon>Pseudomonadota</taxon>
        <taxon>Betaproteobacteria</taxon>
        <taxon>Burkholderiales</taxon>
        <taxon>Burkholderiaceae</taxon>
        <taxon>Paraburkholderia</taxon>
    </lineage>
</organism>
<dbReference type="SMART" id="SM00354">
    <property type="entry name" value="HTH_LACI"/>
    <property type="match status" value="1"/>
</dbReference>
<protein>
    <submittedName>
        <fullName evidence="5">Transcriptional regulator, LacI family</fullName>
    </submittedName>
</protein>
<feature type="domain" description="HTH lacI-type" evidence="4">
    <location>
        <begin position="2"/>
        <end position="56"/>
    </location>
</feature>
<evidence type="ECO:0000313" key="5">
    <source>
        <dbReference type="EMBL" id="SDR61650.1"/>
    </source>
</evidence>
<proteinExistence type="predicted"/>
<dbReference type="SUPFAM" id="SSF47413">
    <property type="entry name" value="lambda repressor-like DNA-binding domains"/>
    <property type="match status" value="1"/>
</dbReference>
<reference evidence="6" key="1">
    <citation type="submission" date="2016-10" db="EMBL/GenBank/DDBJ databases">
        <authorList>
            <person name="Varghese N."/>
            <person name="Submissions S."/>
        </authorList>
    </citation>
    <scope>NUCLEOTIDE SEQUENCE [LARGE SCALE GENOMIC DNA]</scope>
    <source>
        <strain evidence="6">DUS833</strain>
    </source>
</reference>
<dbReference type="PANTHER" id="PTHR30146:SF33">
    <property type="entry name" value="TRANSCRIPTIONAL REGULATOR"/>
    <property type="match status" value="1"/>
</dbReference>
<sequence>MITIKDIADALSMSHSTVSRALNNHKAINEQTRIKVQETAARMGYIPNSGARMMRGLSSRLVGLIVPNVQNEFFSALARVLSNNCALYGYSMMLGISEDDPVREQEQIEALVQSRALGVMIAPSERSTVATRRLLKAIPCVQLLRYEPQLGGLAVRVNEERAIHTATDHLAAQGHRQIGYIGTLETTSTGASRLAGFRAACRDHGGEVDSALIRLGPPSPEYGSQAVHELLSMRPDLTGLVIGSPRQMSGALLALRERGVAIPKQVSIVGYGDTEWFQVATVPLTAMALPVRDMSEQATALLFSAIGNQAGTTTSFPHKELIFEATLVARHSTAMPSVDIAVKS</sequence>
<evidence type="ECO:0000256" key="3">
    <source>
        <dbReference type="ARBA" id="ARBA00023163"/>
    </source>
</evidence>
<dbReference type="Gene3D" id="1.10.260.40">
    <property type="entry name" value="lambda repressor-like DNA-binding domains"/>
    <property type="match status" value="1"/>
</dbReference>
<dbReference type="AlphaFoldDB" id="A0A1H1KI37"/>
<name>A0A1H1KI37_9BURK</name>
<dbReference type="RefSeq" id="WP_167368845.1">
    <property type="nucleotide sequence ID" value="NZ_FNKX01000004.1"/>
</dbReference>
<evidence type="ECO:0000256" key="1">
    <source>
        <dbReference type="ARBA" id="ARBA00023015"/>
    </source>
</evidence>
<dbReference type="SUPFAM" id="SSF53822">
    <property type="entry name" value="Periplasmic binding protein-like I"/>
    <property type="match status" value="1"/>
</dbReference>
<dbReference type="PANTHER" id="PTHR30146">
    <property type="entry name" value="LACI-RELATED TRANSCRIPTIONAL REPRESSOR"/>
    <property type="match status" value="1"/>
</dbReference>
<dbReference type="InterPro" id="IPR010982">
    <property type="entry name" value="Lambda_DNA-bd_dom_sf"/>
</dbReference>
<dbReference type="PROSITE" id="PS50932">
    <property type="entry name" value="HTH_LACI_2"/>
    <property type="match status" value="1"/>
</dbReference>
<evidence type="ECO:0000256" key="2">
    <source>
        <dbReference type="ARBA" id="ARBA00023125"/>
    </source>
</evidence>
<keyword evidence="3" id="KW-0804">Transcription</keyword>
<dbReference type="GO" id="GO:0003700">
    <property type="term" value="F:DNA-binding transcription factor activity"/>
    <property type="evidence" value="ECO:0007669"/>
    <property type="project" value="TreeGrafter"/>
</dbReference>
<dbReference type="InterPro" id="IPR028082">
    <property type="entry name" value="Peripla_BP_I"/>
</dbReference>
<dbReference type="CDD" id="cd01392">
    <property type="entry name" value="HTH_LacI"/>
    <property type="match status" value="1"/>
</dbReference>
<dbReference type="Gene3D" id="3.40.50.2300">
    <property type="match status" value="2"/>
</dbReference>
<dbReference type="Pfam" id="PF00356">
    <property type="entry name" value="LacI"/>
    <property type="match status" value="1"/>
</dbReference>
<dbReference type="InterPro" id="IPR046335">
    <property type="entry name" value="LacI/GalR-like_sensor"/>
</dbReference>
<dbReference type="InterPro" id="IPR000843">
    <property type="entry name" value="HTH_LacI"/>
</dbReference>
<gene>
    <name evidence="5" type="ORF">SAMN05445850_7880</name>
</gene>
<dbReference type="EMBL" id="FNKX01000004">
    <property type="protein sequence ID" value="SDR61650.1"/>
    <property type="molecule type" value="Genomic_DNA"/>
</dbReference>
<evidence type="ECO:0000313" key="6">
    <source>
        <dbReference type="Proteomes" id="UP000199365"/>
    </source>
</evidence>
<dbReference type="Pfam" id="PF13377">
    <property type="entry name" value="Peripla_BP_3"/>
    <property type="match status" value="1"/>
</dbReference>
<dbReference type="GO" id="GO:0000976">
    <property type="term" value="F:transcription cis-regulatory region binding"/>
    <property type="evidence" value="ECO:0007669"/>
    <property type="project" value="TreeGrafter"/>
</dbReference>
<keyword evidence="1" id="KW-0805">Transcription regulation</keyword>
<keyword evidence="6" id="KW-1185">Reference proteome</keyword>